<keyword evidence="1" id="KW-0238">DNA-binding</keyword>
<dbReference type="InterPro" id="IPR025525">
    <property type="entry name" value="hAT-like_transposase_RNase-H"/>
</dbReference>
<keyword evidence="6" id="KW-1185">Reference proteome</keyword>
<dbReference type="GO" id="GO:0003677">
    <property type="term" value="F:DNA binding"/>
    <property type="evidence" value="ECO:0007669"/>
    <property type="project" value="UniProtKB-KW"/>
</dbReference>
<gene>
    <name evidence="5" type="ORF">L3X38_000314</name>
</gene>
<evidence type="ECO:0008006" key="7">
    <source>
        <dbReference type="Google" id="ProtNLM"/>
    </source>
</evidence>
<comment type="caution">
    <text evidence="5">The sequence shown here is derived from an EMBL/GenBank/DDBJ whole genome shotgun (WGS) entry which is preliminary data.</text>
</comment>
<protein>
    <recommendedName>
        <fullName evidence="7">Zinc finger BED domain-containing protein RICESLEEPER 2-like</fullName>
    </recommendedName>
</protein>
<feature type="compositionally biased region" description="Low complexity" evidence="2">
    <location>
        <begin position="497"/>
        <end position="514"/>
    </location>
</feature>
<dbReference type="InterPro" id="IPR012337">
    <property type="entry name" value="RNaseH-like_sf"/>
</dbReference>
<evidence type="ECO:0000256" key="2">
    <source>
        <dbReference type="SAM" id="MobiDB-lite"/>
    </source>
</evidence>
<feature type="domain" description="HAT C-terminal dimerisation" evidence="3">
    <location>
        <begin position="544"/>
        <end position="626"/>
    </location>
</feature>
<dbReference type="AlphaFoldDB" id="A0AAD4YHA3"/>
<dbReference type="SUPFAM" id="SSF53098">
    <property type="entry name" value="Ribonuclease H-like"/>
    <property type="match status" value="1"/>
</dbReference>
<evidence type="ECO:0000259" key="4">
    <source>
        <dbReference type="Pfam" id="PF14372"/>
    </source>
</evidence>
<feature type="domain" description="hAT-like transposase RNase-H fold" evidence="4">
    <location>
        <begin position="375"/>
        <end position="486"/>
    </location>
</feature>
<organism evidence="5 6">
    <name type="scientific">Prunus dulcis</name>
    <name type="common">Almond</name>
    <name type="synonym">Amygdalus dulcis</name>
    <dbReference type="NCBI Taxonomy" id="3755"/>
    <lineage>
        <taxon>Eukaryota</taxon>
        <taxon>Viridiplantae</taxon>
        <taxon>Streptophyta</taxon>
        <taxon>Embryophyta</taxon>
        <taxon>Tracheophyta</taxon>
        <taxon>Spermatophyta</taxon>
        <taxon>Magnoliopsida</taxon>
        <taxon>eudicotyledons</taxon>
        <taxon>Gunneridae</taxon>
        <taxon>Pentapetalae</taxon>
        <taxon>rosids</taxon>
        <taxon>fabids</taxon>
        <taxon>Rosales</taxon>
        <taxon>Rosaceae</taxon>
        <taxon>Amygdaloideae</taxon>
        <taxon>Amygdaleae</taxon>
        <taxon>Prunus</taxon>
    </lineage>
</organism>
<name>A0AAD4YHA3_PRUDU</name>
<feature type="region of interest" description="Disordered" evidence="2">
    <location>
        <begin position="486"/>
        <end position="530"/>
    </location>
</feature>
<dbReference type="Proteomes" id="UP001054821">
    <property type="component" value="Unassembled WGS sequence"/>
</dbReference>
<dbReference type="PANTHER" id="PTHR46481:SF7">
    <property type="entry name" value="ZINC FINGER BED DOMAIN-CONTAINING PROTEIN RICESLEEPER 2-LIKE"/>
    <property type="match status" value="1"/>
</dbReference>
<dbReference type="GO" id="GO:0046983">
    <property type="term" value="F:protein dimerization activity"/>
    <property type="evidence" value="ECO:0007669"/>
    <property type="project" value="InterPro"/>
</dbReference>
<evidence type="ECO:0000259" key="3">
    <source>
        <dbReference type="Pfam" id="PF05699"/>
    </source>
</evidence>
<dbReference type="EMBL" id="JAJFAZ020000022">
    <property type="protein sequence ID" value="KAI5311362.1"/>
    <property type="molecule type" value="Genomic_DNA"/>
</dbReference>
<accession>A0AAD4YHA3</accession>
<dbReference type="Gene3D" id="1.10.10.1070">
    <property type="entry name" value="Zinc finger, BED domain-containing"/>
    <property type="match status" value="1"/>
</dbReference>
<sequence>MSYAADSTKNGTSNLRKHIENLCKKYPGRVLKDKRQKLLSFNQDHGVLTSTMHGKEEWLKACVDMVVMDEMPFSVVEGKGFRRFCNSLNPNFQVPSRRTLVRHFMAMYDAMKQNLKEELAPHRVCLTTDTWTSVQNINYMVITAHFIDDDWNLHKRILNFCVISNHKGNSIGKLLESCLVDWDMKKILTITADNASSNTKAIDYLKSKMGHWGNSSLLLEGKYMHIRCCAHIVNLIVRDGLKKLEKSILCIRNAVKYVRSSPKRLEDFKSCVKKEQIECKGLVVLDVPTRWNSTYMMLEASLKFEKAFWRMGKDDEGSYISWFGEDEPDVEDGVVMSHYPRKREGPPTNEDWNNARTFVNFLKVFYDTTLKMSVTLHPASHTTFHDLIAIEEEIEDLLMEEEEILNETQTSKVLKDMALNMKMKFKNYWGDLDKLNQILMVSLVLDPQYKLGNLEYILKSRFENPEDAVKKKNEIKEILKKLYKEYAMPPPPPPPSTQSSSYSSDTTTMNTSSSLNRGGKKRRQMTENWRKETRANDDVVLEHEIDRYITDPIEDVVDEFDVLKWWKLNGVKYPGLALIAKDVLAIPVSTVASESCFSTSGRVINSFRASLTPKIVEALICSQNWLRSDDISSLQYEPTIQEMEFYESIELDIMSSSTPSTIAPTIFQC</sequence>
<evidence type="ECO:0000313" key="6">
    <source>
        <dbReference type="Proteomes" id="UP001054821"/>
    </source>
</evidence>
<proteinExistence type="predicted"/>
<evidence type="ECO:0000313" key="5">
    <source>
        <dbReference type="EMBL" id="KAI5311362.1"/>
    </source>
</evidence>
<dbReference type="PANTHER" id="PTHR46481">
    <property type="entry name" value="ZINC FINGER BED DOMAIN-CONTAINING PROTEIN 4"/>
    <property type="match status" value="1"/>
</dbReference>
<dbReference type="InterPro" id="IPR052035">
    <property type="entry name" value="ZnF_BED_domain_contain"/>
</dbReference>
<dbReference type="Pfam" id="PF14372">
    <property type="entry name" value="hAT-like_RNase-H"/>
    <property type="match status" value="1"/>
</dbReference>
<dbReference type="Pfam" id="PF05699">
    <property type="entry name" value="Dimer_Tnp_hAT"/>
    <property type="match status" value="1"/>
</dbReference>
<evidence type="ECO:0000256" key="1">
    <source>
        <dbReference type="ARBA" id="ARBA00023125"/>
    </source>
</evidence>
<dbReference type="SUPFAM" id="SSF140996">
    <property type="entry name" value="Hermes dimerisation domain"/>
    <property type="match status" value="1"/>
</dbReference>
<reference evidence="5 6" key="1">
    <citation type="journal article" date="2022" name="G3 (Bethesda)">
        <title>Whole-genome sequence and methylome profiling of the almond [Prunus dulcis (Mill.) D.A. Webb] cultivar 'Nonpareil'.</title>
        <authorList>
            <person name="D'Amico-Willman K.M."/>
            <person name="Ouma W.Z."/>
            <person name="Meulia T."/>
            <person name="Sideli G.M."/>
            <person name="Gradziel T.M."/>
            <person name="Fresnedo-Ramirez J."/>
        </authorList>
    </citation>
    <scope>NUCLEOTIDE SEQUENCE [LARGE SCALE GENOMIC DNA]</scope>
    <source>
        <strain evidence="5">Clone GOH B32 T37-40</strain>
    </source>
</reference>
<dbReference type="InterPro" id="IPR008906">
    <property type="entry name" value="HATC_C_dom"/>
</dbReference>